<sequence length="449" mass="52149">MKVSKEIVRRYNHLRRNVRQIRDNVNVQSVLPARGSREDFMYEGTFFEAVGTILVIAQLFGLMPVHGVKAKHPSKLRFRKCSLRFLLCIFYTISIFILTLLSLYWISRTKLEFGKLVFFTFDFANLMSLVCFLDLARKWPKLMVEWYRIEKYLPQLKYQFDKQKMAYQIKMVSLIILFSSMAEHLLAMTVGAHAAANCPTIRDPIKAFYMASYPQVFLIFPYSDALGSLAKFFNIIATFAWSYTDLFVIIISIGLASKFQQINNDLFKIKGKVGIRTNFWTEYRIYYREIVMLVGIVDTAVAKIILISITNNLFFICVQLLRSLDKKPTFAHTFYFWISLIYLIGRTLAVSLYSASINDESKKPLEVFRSVSREDWCIEVKRFDEEVANDTVALTGMKFFKLTRKLVLSVAGTIVTYELVLIQFHQDDNISDWDPCLSKNETAKKIVFG</sequence>
<dbReference type="PANTHER" id="PTHR21421">
    <property type="entry name" value="GUSTATORY RECEPTOR"/>
    <property type="match status" value="1"/>
</dbReference>
<comment type="subcellular location">
    <subcellularLocation>
        <location evidence="1">Cell membrane</location>
        <topology evidence="1">Multi-pass membrane protein</topology>
    </subcellularLocation>
</comment>
<dbReference type="GO" id="GO:0007165">
    <property type="term" value="P:signal transduction"/>
    <property type="evidence" value="ECO:0007669"/>
    <property type="project" value="UniProtKB-KW"/>
</dbReference>
<keyword evidence="5 9" id="KW-1133">Transmembrane helix</keyword>
<comment type="similarity">
    <text evidence="2">Belongs to the insect chemoreceptor superfamily. Gustatory receptor (GR) family. Gr5a subfamily.</text>
</comment>
<name>A0A9J6CCR2_POLVA</name>
<feature type="transmembrane region" description="Helical" evidence="9">
    <location>
        <begin position="85"/>
        <end position="107"/>
    </location>
</feature>
<feature type="transmembrane region" description="Helical" evidence="9">
    <location>
        <begin position="334"/>
        <end position="355"/>
    </location>
</feature>
<comment type="caution">
    <text evidence="10">The sequence shown here is derived from an EMBL/GenBank/DDBJ whole genome shotgun (WGS) entry which is preliminary data.</text>
</comment>
<keyword evidence="8" id="KW-0807">Transducer</keyword>
<protein>
    <recommendedName>
        <fullName evidence="8">Gustatory receptor</fullName>
    </recommendedName>
</protein>
<dbReference type="Proteomes" id="UP001107558">
    <property type="component" value="Chromosome 1"/>
</dbReference>
<evidence type="ECO:0000256" key="3">
    <source>
        <dbReference type="ARBA" id="ARBA00022475"/>
    </source>
</evidence>
<comment type="function">
    <text evidence="8">Plays a role in the sugar gustatory response.</text>
</comment>
<evidence type="ECO:0000256" key="8">
    <source>
        <dbReference type="PIRNR" id="PIRNR038981"/>
    </source>
</evidence>
<evidence type="ECO:0000256" key="5">
    <source>
        <dbReference type="ARBA" id="ARBA00022989"/>
    </source>
</evidence>
<evidence type="ECO:0000313" key="10">
    <source>
        <dbReference type="EMBL" id="KAG5679767.1"/>
    </source>
</evidence>
<evidence type="ECO:0000256" key="7">
    <source>
        <dbReference type="ARBA" id="ARBA00023170"/>
    </source>
</evidence>
<keyword evidence="11" id="KW-1185">Reference proteome</keyword>
<dbReference type="GO" id="GO:0005886">
    <property type="term" value="C:plasma membrane"/>
    <property type="evidence" value="ECO:0007669"/>
    <property type="project" value="UniProtKB-SubCell"/>
</dbReference>
<evidence type="ECO:0000256" key="4">
    <source>
        <dbReference type="ARBA" id="ARBA00022692"/>
    </source>
</evidence>
<evidence type="ECO:0000256" key="6">
    <source>
        <dbReference type="ARBA" id="ARBA00023136"/>
    </source>
</evidence>
<dbReference type="InterPro" id="IPR009318">
    <property type="entry name" value="Gustatory_rcpt"/>
</dbReference>
<dbReference type="EMBL" id="JADBJN010000001">
    <property type="protein sequence ID" value="KAG5679767.1"/>
    <property type="molecule type" value="Genomic_DNA"/>
</dbReference>
<organism evidence="10 11">
    <name type="scientific">Polypedilum vanderplanki</name>
    <name type="common">Sleeping chironomid midge</name>
    <dbReference type="NCBI Taxonomy" id="319348"/>
    <lineage>
        <taxon>Eukaryota</taxon>
        <taxon>Metazoa</taxon>
        <taxon>Ecdysozoa</taxon>
        <taxon>Arthropoda</taxon>
        <taxon>Hexapoda</taxon>
        <taxon>Insecta</taxon>
        <taxon>Pterygota</taxon>
        <taxon>Neoptera</taxon>
        <taxon>Endopterygota</taxon>
        <taxon>Diptera</taxon>
        <taxon>Nematocera</taxon>
        <taxon>Chironomoidea</taxon>
        <taxon>Chironomidae</taxon>
        <taxon>Chironominae</taxon>
        <taxon>Polypedilum</taxon>
        <taxon>Polypedilum</taxon>
    </lineage>
</organism>
<evidence type="ECO:0000256" key="1">
    <source>
        <dbReference type="ARBA" id="ARBA00004651"/>
    </source>
</evidence>
<reference evidence="10" key="1">
    <citation type="submission" date="2021-03" db="EMBL/GenBank/DDBJ databases">
        <title>Chromosome level genome of the anhydrobiotic midge Polypedilum vanderplanki.</title>
        <authorList>
            <person name="Yoshida Y."/>
            <person name="Kikawada T."/>
            <person name="Gusev O."/>
        </authorList>
    </citation>
    <scope>NUCLEOTIDE SEQUENCE</scope>
    <source>
        <strain evidence="10">NIAS01</strain>
        <tissue evidence="10">Whole body or cell culture</tissue>
    </source>
</reference>
<dbReference type="GO" id="GO:0033041">
    <property type="term" value="F:sweet taste receptor activity"/>
    <property type="evidence" value="ECO:0007669"/>
    <property type="project" value="TreeGrafter"/>
</dbReference>
<feature type="transmembrane region" description="Helical" evidence="9">
    <location>
        <begin position="172"/>
        <end position="196"/>
    </location>
</feature>
<dbReference type="PANTHER" id="PTHR21421:SF29">
    <property type="entry name" value="GUSTATORY RECEPTOR 5A FOR TREHALOSE-RELATED"/>
    <property type="match status" value="1"/>
</dbReference>
<gene>
    <name evidence="10" type="ORF">PVAND_009307</name>
</gene>
<keyword evidence="3" id="KW-1003">Cell membrane</keyword>
<keyword evidence="7 8" id="KW-0675">Receptor</keyword>
<dbReference type="Pfam" id="PF06151">
    <property type="entry name" value="Trehalose_recp"/>
    <property type="match status" value="1"/>
</dbReference>
<feature type="transmembrane region" description="Helical" evidence="9">
    <location>
        <begin position="46"/>
        <end position="65"/>
    </location>
</feature>
<proteinExistence type="inferred from homology"/>
<dbReference type="OrthoDB" id="5800391at2759"/>
<dbReference type="AlphaFoldDB" id="A0A9J6CCR2"/>
<evidence type="ECO:0000256" key="9">
    <source>
        <dbReference type="SAM" id="Phobius"/>
    </source>
</evidence>
<accession>A0A9J6CCR2</accession>
<feature type="transmembrane region" description="Helical" evidence="9">
    <location>
        <begin position="232"/>
        <end position="256"/>
    </location>
</feature>
<keyword evidence="6 9" id="KW-0472">Membrane</keyword>
<feature type="transmembrane region" description="Helical" evidence="9">
    <location>
        <begin position="406"/>
        <end position="425"/>
    </location>
</feature>
<evidence type="ECO:0000256" key="2">
    <source>
        <dbReference type="ARBA" id="ARBA00005327"/>
    </source>
</evidence>
<evidence type="ECO:0000313" key="11">
    <source>
        <dbReference type="Proteomes" id="UP001107558"/>
    </source>
</evidence>
<keyword evidence="4 9" id="KW-0812">Transmembrane</keyword>
<dbReference type="PIRSF" id="PIRSF038981">
    <property type="entry name" value="GRP"/>
    <property type="match status" value="1"/>
</dbReference>
<feature type="transmembrane region" description="Helical" evidence="9">
    <location>
        <begin position="290"/>
        <end position="314"/>
    </location>
</feature>